<name>G3ARB3_SPAPN</name>
<dbReference type="OrthoDB" id="4014270at2759"/>
<sequence>MFIEKYEEMKLDSLMDYFCNVLNISPGASINSNINPQFYEKYYKIWKLQLNNYQYYDQEYFFDCYINATSIQNLFLQNGFLLNYTRFKHYFARDIMNHPYDEDEDEDESQSEELSETDSNYSVTSGRVRQIYQFSPPRFIDESVPKRLRFNDDINVIKLDPRLPVDHVM</sequence>
<accession>G3ARB3</accession>
<dbReference type="eggNOG" id="ENOG502RQCI">
    <property type="taxonomic scope" value="Eukaryota"/>
</dbReference>
<dbReference type="KEGG" id="spaa:SPAPADRAFT_62321"/>
<dbReference type="InParanoid" id="G3ARB3"/>
<evidence type="ECO:0000256" key="1">
    <source>
        <dbReference type="SAM" id="MobiDB-lite"/>
    </source>
</evidence>
<dbReference type="GeneID" id="18874270"/>
<reference evidence="2 3" key="1">
    <citation type="journal article" date="2011" name="Proc. Natl. Acad. Sci. U.S.A.">
        <title>Comparative genomics of xylose-fermenting fungi for enhanced biofuel production.</title>
        <authorList>
            <person name="Wohlbach D.J."/>
            <person name="Kuo A."/>
            <person name="Sato T.K."/>
            <person name="Potts K.M."/>
            <person name="Salamov A.A."/>
            <person name="LaButti K.M."/>
            <person name="Sun H."/>
            <person name="Clum A."/>
            <person name="Pangilinan J.L."/>
            <person name="Lindquist E.A."/>
            <person name="Lucas S."/>
            <person name="Lapidus A."/>
            <person name="Jin M."/>
            <person name="Gunawan C."/>
            <person name="Balan V."/>
            <person name="Dale B.E."/>
            <person name="Jeffries T.W."/>
            <person name="Zinkel R."/>
            <person name="Barry K.W."/>
            <person name="Grigoriev I.V."/>
            <person name="Gasch A.P."/>
        </authorList>
    </citation>
    <scope>NUCLEOTIDE SEQUENCE [LARGE SCALE GENOMIC DNA]</scope>
    <source>
        <strain evidence="3">NRRL Y-27907 / 11-Y1</strain>
    </source>
</reference>
<feature type="compositionally biased region" description="Acidic residues" evidence="1">
    <location>
        <begin position="101"/>
        <end position="116"/>
    </location>
</feature>
<evidence type="ECO:0000313" key="2">
    <source>
        <dbReference type="EMBL" id="EGW31720.1"/>
    </source>
</evidence>
<proteinExistence type="predicted"/>
<protein>
    <submittedName>
        <fullName evidence="2">Uncharacterized protein</fullName>
    </submittedName>
</protein>
<dbReference type="Proteomes" id="UP000000709">
    <property type="component" value="Unassembled WGS sequence"/>
</dbReference>
<organism evidence="3">
    <name type="scientific">Spathaspora passalidarum (strain NRRL Y-27907 / 11-Y1)</name>
    <dbReference type="NCBI Taxonomy" id="619300"/>
    <lineage>
        <taxon>Eukaryota</taxon>
        <taxon>Fungi</taxon>
        <taxon>Dikarya</taxon>
        <taxon>Ascomycota</taxon>
        <taxon>Saccharomycotina</taxon>
        <taxon>Pichiomycetes</taxon>
        <taxon>Debaryomycetaceae</taxon>
        <taxon>Spathaspora</taxon>
    </lineage>
</organism>
<dbReference type="EMBL" id="GL996503">
    <property type="protein sequence ID" value="EGW31720.1"/>
    <property type="molecule type" value="Genomic_DNA"/>
</dbReference>
<dbReference type="HOGENOM" id="CLU_1579486_0_0_1"/>
<dbReference type="AlphaFoldDB" id="G3ARB3"/>
<feature type="region of interest" description="Disordered" evidence="1">
    <location>
        <begin position="101"/>
        <end position="122"/>
    </location>
</feature>
<evidence type="ECO:0000313" key="3">
    <source>
        <dbReference type="Proteomes" id="UP000000709"/>
    </source>
</evidence>
<gene>
    <name evidence="2" type="ORF">SPAPADRAFT_62321</name>
</gene>
<keyword evidence="3" id="KW-1185">Reference proteome</keyword>
<dbReference type="RefSeq" id="XP_007376498.1">
    <property type="nucleotide sequence ID" value="XM_007376436.1"/>
</dbReference>